<keyword evidence="11 18" id="KW-0249">Electron transport</keyword>
<evidence type="ECO:0000256" key="12">
    <source>
        <dbReference type="ARBA" id="ARBA00022989"/>
    </source>
</evidence>
<dbReference type="GO" id="GO:0008137">
    <property type="term" value="F:NADH dehydrogenase (ubiquinone) activity"/>
    <property type="evidence" value="ECO:0007669"/>
    <property type="project" value="UniProtKB-EC"/>
</dbReference>
<evidence type="ECO:0000256" key="10">
    <source>
        <dbReference type="ARBA" id="ARBA00022967"/>
    </source>
</evidence>
<evidence type="ECO:0000256" key="2">
    <source>
        <dbReference type="ARBA" id="ARBA00004448"/>
    </source>
</evidence>
<feature type="transmembrane region" description="Helical" evidence="18">
    <location>
        <begin position="60"/>
        <end position="82"/>
    </location>
</feature>
<dbReference type="InterPro" id="IPR050175">
    <property type="entry name" value="Complex_I_Subunit_2"/>
</dbReference>
<evidence type="ECO:0000256" key="8">
    <source>
        <dbReference type="ARBA" id="ARBA00022692"/>
    </source>
</evidence>
<evidence type="ECO:0000256" key="1">
    <source>
        <dbReference type="ARBA" id="ARBA00003257"/>
    </source>
</evidence>
<keyword evidence="13 18" id="KW-0520">NAD</keyword>
<keyword evidence="8 18" id="KW-0812">Transmembrane</keyword>
<evidence type="ECO:0000256" key="7">
    <source>
        <dbReference type="ARBA" id="ARBA00022660"/>
    </source>
</evidence>
<dbReference type="InterPro" id="IPR003917">
    <property type="entry name" value="NADH_UbQ_OxRdtase_chain2"/>
</dbReference>
<dbReference type="EMBL" id="MT394513">
    <property type="protein sequence ID" value="UOF70322.1"/>
    <property type="molecule type" value="Genomic_DNA"/>
</dbReference>
<dbReference type="Pfam" id="PF00361">
    <property type="entry name" value="Proton_antipo_M"/>
    <property type="match status" value="1"/>
</dbReference>
<keyword evidence="9 18" id="KW-0999">Mitochondrion inner membrane</keyword>
<name>A0A8T9JC15_9MYRI</name>
<dbReference type="EC" id="7.1.1.2" evidence="4 18"/>
<keyword evidence="16 18" id="KW-0472">Membrane</keyword>
<dbReference type="GO" id="GO:0005743">
    <property type="term" value="C:mitochondrial inner membrane"/>
    <property type="evidence" value="ECO:0007669"/>
    <property type="project" value="UniProtKB-SubCell"/>
</dbReference>
<keyword evidence="15 18" id="KW-0496">Mitochondrion</keyword>
<evidence type="ECO:0000256" key="13">
    <source>
        <dbReference type="ARBA" id="ARBA00023027"/>
    </source>
</evidence>
<evidence type="ECO:0000256" key="18">
    <source>
        <dbReference type="RuleBase" id="RU003403"/>
    </source>
</evidence>
<evidence type="ECO:0000256" key="17">
    <source>
        <dbReference type="ARBA" id="ARBA00049551"/>
    </source>
</evidence>
<keyword evidence="12 18" id="KW-1133">Transmembrane helix</keyword>
<evidence type="ECO:0000256" key="14">
    <source>
        <dbReference type="ARBA" id="ARBA00023075"/>
    </source>
</evidence>
<evidence type="ECO:0000313" key="20">
    <source>
        <dbReference type="EMBL" id="UOF70322.1"/>
    </source>
</evidence>
<proteinExistence type="inferred from homology"/>
<evidence type="ECO:0000256" key="6">
    <source>
        <dbReference type="ARBA" id="ARBA00022448"/>
    </source>
</evidence>
<feature type="domain" description="NADH:quinone oxidoreductase/Mrp antiporter transmembrane" evidence="19">
    <location>
        <begin position="24"/>
        <end position="286"/>
    </location>
</feature>
<feature type="transmembrane region" description="Helical" evidence="18">
    <location>
        <begin position="184"/>
        <end position="217"/>
    </location>
</feature>
<feature type="transmembrane region" description="Helical" evidence="18">
    <location>
        <begin position="12"/>
        <end position="34"/>
    </location>
</feature>
<dbReference type="CTD" id="4536"/>
<evidence type="ECO:0000256" key="11">
    <source>
        <dbReference type="ARBA" id="ARBA00022982"/>
    </source>
</evidence>
<protein>
    <recommendedName>
        <fullName evidence="5 18">NADH-ubiquinone oxidoreductase chain 2</fullName>
        <ecNumber evidence="4 18">7.1.1.2</ecNumber>
    </recommendedName>
</protein>
<evidence type="ECO:0000256" key="15">
    <source>
        <dbReference type="ARBA" id="ARBA00023128"/>
    </source>
</evidence>
<dbReference type="PANTHER" id="PTHR46552:SF1">
    <property type="entry name" value="NADH-UBIQUINONE OXIDOREDUCTASE CHAIN 2"/>
    <property type="match status" value="1"/>
</dbReference>
<comment type="subcellular location">
    <subcellularLocation>
        <location evidence="2 18">Mitochondrion inner membrane</location>
        <topology evidence="2 18">Multi-pass membrane protein</topology>
    </subcellularLocation>
</comment>
<keyword evidence="10 18" id="KW-1278">Translocase</keyword>
<evidence type="ECO:0000256" key="4">
    <source>
        <dbReference type="ARBA" id="ARBA00012944"/>
    </source>
</evidence>
<evidence type="ECO:0000259" key="19">
    <source>
        <dbReference type="Pfam" id="PF00361"/>
    </source>
</evidence>
<dbReference type="RefSeq" id="YP_010352917.1">
    <property type="nucleotide sequence ID" value="NC_062683.1"/>
</dbReference>
<keyword evidence="7 18" id="KW-0679">Respiratory chain</keyword>
<sequence length="335" mass="38003">MYISMNKSLPIMFIIIGTLITISSSSWFMAWVGLEVNLMAFIPLIISNDKLSNESTLKYFFIQATGSIIIFLSIILISHTAMINSMDMQNIIKYSLIPMALMLKLGAAPFHFWFPSLMEGMNWLAASFLLTWQKIAPLFLMTSYFMFKPLLYMAIIMSAIIGSLGGLNQMFLRKLMAYSSINHLSWMILASTMSLNITMSYFIIYSVITIVILLLMASNNSIHINQLMCNSYSLSTLAVILFMNFLSLGGLPPFLGFLPKWTVLINSILNSMFLLSVILVMCSILTLYFYLRISFNLLMISPKMVWFNKIPSNMSQTKKIIGLIPIIMLAPLMFI</sequence>
<comment type="function">
    <text evidence="1">Core subunit of the mitochondrial membrane respiratory chain NADH dehydrogenase (Complex I) that is believed to belong to the minimal assembly required for catalysis. Complex I functions in the transfer of electrons from NADH to the respiratory chain. The immediate electron acceptor for the enzyme is believed to be ubiquinone.</text>
</comment>
<accession>A0A8T9JC15</accession>
<evidence type="ECO:0000256" key="9">
    <source>
        <dbReference type="ARBA" id="ARBA00022792"/>
    </source>
</evidence>
<evidence type="ECO:0000256" key="5">
    <source>
        <dbReference type="ARBA" id="ARBA00021008"/>
    </source>
</evidence>
<gene>
    <name evidence="20" type="primary">ND2</name>
</gene>
<evidence type="ECO:0000256" key="16">
    <source>
        <dbReference type="ARBA" id="ARBA00023136"/>
    </source>
</evidence>
<feature type="transmembrane region" description="Helical" evidence="18">
    <location>
        <begin position="229"/>
        <end position="248"/>
    </location>
</feature>
<comment type="similarity">
    <text evidence="3 18">Belongs to the complex I subunit 2 family.</text>
</comment>
<feature type="transmembrane region" description="Helical" evidence="18">
    <location>
        <begin position="268"/>
        <end position="291"/>
    </location>
</feature>
<dbReference type="InterPro" id="IPR001750">
    <property type="entry name" value="ND/Mrp_TM"/>
</dbReference>
<evidence type="ECO:0000256" key="3">
    <source>
        <dbReference type="ARBA" id="ARBA00007012"/>
    </source>
</evidence>
<dbReference type="PRINTS" id="PR01436">
    <property type="entry name" value="NADHDHGNASE2"/>
</dbReference>
<feature type="transmembrane region" description="Helical" evidence="18">
    <location>
        <begin position="150"/>
        <end position="172"/>
    </location>
</feature>
<feature type="transmembrane region" description="Helical" evidence="18">
    <location>
        <begin position="94"/>
        <end position="114"/>
    </location>
</feature>
<dbReference type="GeneID" id="71887251"/>
<dbReference type="AlphaFoldDB" id="A0A8T9JC15"/>
<geneLocation type="mitochondrion" evidence="20"/>
<feature type="transmembrane region" description="Helical" evidence="18">
    <location>
        <begin position="120"/>
        <end position="141"/>
    </location>
</feature>
<organism evidence="20">
    <name type="scientific">Chaleponcus netus</name>
    <dbReference type="NCBI Taxonomy" id="2931671"/>
    <lineage>
        <taxon>Eukaryota</taxon>
        <taxon>Metazoa</taxon>
        <taxon>Ecdysozoa</taxon>
        <taxon>Arthropoda</taxon>
        <taxon>Myriapoda</taxon>
        <taxon>Diplopoda</taxon>
        <taxon>Helminthomorpha</taxon>
        <taxon>Spirostreptida</taxon>
        <taxon>Odontopygidae</taxon>
        <taxon>Chaleponcus</taxon>
    </lineage>
</organism>
<dbReference type="GO" id="GO:0006120">
    <property type="term" value="P:mitochondrial electron transport, NADH to ubiquinone"/>
    <property type="evidence" value="ECO:0007669"/>
    <property type="project" value="InterPro"/>
</dbReference>
<dbReference type="PANTHER" id="PTHR46552">
    <property type="entry name" value="NADH-UBIQUINONE OXIDOREDUCTASE CHAIN 2"/>
    <property type="match status" value="1"/>
</dbReference>
<reference evidence="20" key="1">
    <citation type="submission" date="2020-04" db="EMBL/GenBank/DDBJ databases">
        <title>Complete mitochondrial genomes from museum specimens uncover millipede evolution in the Eastern Arc Mountains.</title>
        <authorList>
            <person name="Margaryan A."/>
        </authorList>
    </citation>
    <scope>NUCLEOTIDE SEQUENCE</scope>
</reference>
<comment type="function">
    <text evidence="18">Core subunit of the mitochondrial membrane respiratory chain NADH dehydrogenase (Complex I) which catalyzes electron transfer from NADH through the respiratory chain, using ubiquinone as an electron acceptor. Essential for the catalytic activity and assembly of complex I.</text>
</comment>
<keyword evidence="14 18" id="KW-0830">Ubiquinone</keyword>
<keyword evidence="6" id="KW-0813">Transport</keyword>
<comment type="catalytic activity">
    <reaction evidence="17 18">
        <text>a ubiquinone + NADH + 5 H(+)(in) = a ubiquinol + NAD(+) + 4 H(+)(out)</text>
        <dbReference type="Rhea" id="RHEA:29091"/>
        <dbReference type="Rhea" id="RHEA-COMP:9565"/>
        <dbReference type="Rhea" id="RHEA-COMP:9566"/>
        <dbReference type="ChEBI" id="CHEBI:15378"/>
        <dbReference type="ChEBI" id="CHEBI:16389"/>
        <dbReference type="ChEBI" id="CHEBI:17976"/>
        <dbReference type="ChEBI" id="CHEBI:57540"/>
        <dbReference type="ChEBI" id="CHEBI:57945"/>
        <dbReference type="EC" id="7.1.1.2"/>
    </reaction>
</comment>